<name>E3QYZ6_COLGM</name>
<reference evidence="2" key="1">
    <citation type="journal article" date="2012" name="Nat. Genet.">
        <title>Lifestyle transitions in plant pathogenic Colletotrichum fungi deciphered by genome and transcriptome analyses.</title>
        <authorList>
            <person name="O'Connell R.J."/>
            <person name="Thon M.R."/>
            <person name="Hacquard S."/>
            <person name="Amyotte S.G."/>
            <person name="Kleemann J."/>
            <person name="Torres M.F."/>
            <person name="Damm U."/>
            <person name="Buiate E.A."/>
            <person name="Epstein L."/>
            <person name="Alkan N."/>
            <person name="Altmueller J."/>
            <person name="Alvarado-Balderrama L."/>
            <person name="Bauser C.A."/>
            <person name="Becker C."/>
            <person name="Birren B.W."/>
            <person name="Chen Z."/>
            <person name="Choi J."/>
            <person name="Crouch J.A."/>
            <person name="Duvick J.P."/>
            <person name="Farman M.A."/>
            <person name="Gan P."/>
            <person name="Heiman D."/>
            <person name="Henrissat B."/>
            <person name="Howard R.J."/>
            <person name="Kabbage M."/>
            <person name="Koch C."/>
            <person name="Kracher B."/>
            <person name="Kubo Y."/>
            <person name="Law A.D."/>
            <person name="Lebrun M.-H."/>
            <person name="Lee Y.-H."/>
            <person name="Miyara I."/>
            <person name="Moore N."/>
            <person name="Neumann U."/>
            <person name="Nordstroem K."/>
            <person name="Panaccione D.G."/>
            <person name="Panstruga R."/>
            <person name="Place M."/>
            <person name="Proctor R.H."/>
            <person name="Prusky D."/>
            <person name="Rech G."/>
            <person name="Reinhardt R."/>
            <person name="Rollins J.A."/>
            <person name="Rounsley S."/>
            <person name="Schardl C.L."/>
            <person name="Schwartz D.C."/>
            <person name="Shenoy N."/>
            <person name="Shirasu K."/>
            <person name="Sikhakolli U.R."/>
            <person name="Stueber K."/>
            <person name="Sukno S.A."/>
            <person name="Sweigard J.A."/>
            <person name="Takano Y."/>
            <person name="Takahara H."/>
            <person name="Trail F."/>
            <person name="van der Does H.C."/>
            <person name="Voll L.M."/>
            <person name="Will I."/>
            <person name="Young S."/>
            <person name="Zeng Q."/>
            <person name="Zhang J."/>
            <person name="Zhou S."/>
            <person name="Dickman M.B."/>
            <person name="Schulze-Lefert P."/>
            <person name="Ver Loren van Themaat E."/>
            <person name="Ma L.-J."/>
            <person name="Vaillancourt L.J."/>
        </authorList>
    </citation>
    <scope>NUCLEOTIDE SEQUENCE [LARGE SCALE GENOMIC DNA]</scope>
    <source>
        <strain evidence="2">M1.001 / M2 / FGSC 10212</strain>
    </source>
</reference>
<evidence type="ECO:0000313" key="1">
    <source>
        <dbReference type="EMBL" id="EFQ36084.1"/>
    </source>
</evidence>
<dbReference type="Proteomes" id="UP000008782">
    <property type="component" value="Unassembled WGS sequence"/>
</dbReference>
<organism evidence="2">
    <name type="scientific">Colletotrichum graminicola (strain M1.001 / M2 / FGSC 10212)</name>
    <name type="common">Maize anthracnose fungus</name>
    <name type="synonym">Glomerella graminicola</name>
    <dbReference type="NCBI Taxonomy" id="645133"/>
    <lineage>
        <taxon>Eukaryota</taxon>
        <taxon>Fungi</taxon>
        <taxon>Dikarya</taxon>
        <taxon>Ascomycota</taxon>
        <taxon>Pezizomycotina</taxon>
        <taxon>Sordariomycetes</taxon>
        <taxon>Hypocreomycetidae</taxon>
        <taxon>Glomerellales</taxon>
        <taxon>Glomerellaceae</taxon>
        <taxon>Colletotrichum</taxon>
        <taxon>Colletotrichum graminicola species complex</taxon>
    </lineage>
</organism>
<gene>
    <name evidence="1" type="ORF">GLRG_11228</name>
</gene>
<dbReference type="AlphaFoldDB" id="E3QYZ6"/>
<keyword evidence="2" id="KW-1185">Reference proteome</keyword>
<evidence type="ECO:0000313" key="2">
    <source>
        <dbReference type="Proteomes" id="UP000008782"/>
    </source>
</evidence>
<dbReference type="GeneID" id="24416593"/>
<accession>E3QYZ6</accession>
<dbReference type="VEuPathDB" id="FungiDB:GLRG_11228"/>
<sequence length="106" mass="11848">MPSSFYALALSKFSADYINEYPFLQHPTTANENQWATGAAAAISGHQTAAFIHHPRNHAQGITQSLKDQGVTPSKSQNQVQVQVHLAFLRDAYENAQWHHPHPWTS</sequence>
<proteinExistence type="predicted"/>
<dbReference type="EMBL" id="GG697408">
    <property type="protein sequence ID" value="EFQ36084.1"/>
    <property type="molecule type" value="Genomic_DNA"/>
</dbReference>
<protein>
    <submittedName>
        <fullName evidence="1">Uncharacterized protein</fullName>
    </submittedName>
</protein>
<dbReference type="HOGENOM" id="CLU_2223089_0_0_1"/>
<dbReference type="RefSeq" id="XP_008100104.1">
    <property type="nucleotide sequence ID" value="XM_008101913.1"/>
</dbReference>